<dbReference type="Proteomes" id="UP000694853">
    <property type="component" value="Unplaced"/>
</dbReference>
<evidence type="ECO:0000313" key="4">
    <source>
        <dbReference type="RefSeq" id="XP_027362582.1"/>
    </source>
</evidence>
<dbReference type="RefSeq" id="XP_027362582.1">
    <property type="nucleotide sequence ID" value="XM_027506781.1"/>
</dbReference>
<dbReference type="Gene3D" id="3.10.450.50">
    <property type="match status" value="1"/>
</dbReference>
<dbReference type="InterPro" id="IPR032710">
    <property type="entry name" value="NTF2-like_dom_sf"/>
</dbReference>
<dbReference type="OrthoDB" id="1886670at2759"/>
<keyword evidence="1" id="KW-0812">Transmembrane</keyword>
<dbReference type="SUPFAM" id="SSF54427">
    <property type="entry name" value="NTF2-like"/>
    <property type="match status" value="1"/>
</dbReference>
<dbReference type="PANTHER" id="PTHR33698">
    <property type="entry name" value="NUCLEAR TRANSPORT FACTOR 2 (NTF2)-LIKE PROTEIN"/>
    <property type="match status" value="1"/>
</dbReference>
<feature type="transmembrane region" description="Helical" evidence="1">
    <location>
        <begin position="259"/>
        <end position="282"/>
    </location>
</feature>
<reference evidence="3" key="1">
    <citation type="journal article" date="2019" name="Toxins">
        <title>Detection of Abrin-Like and Prepropulchellin-Like Toxin Genes and Transcripts Using Whole Genome Sequencing and Full-Length Transcript Sequencing of Abrus precatorius.</title>
        <authorList>
            <person name="Hovde B.T."/>
            <person name="Daligault H.E."/>
            <person name="Hanschen E.R."/>
            <person name="Kunde Y.A."/>
            <person name="Johnson M.B."/>
            <person name="Starkenburg S.R."/>
            <person name="Johnson S.L."/>
        </authorList>
    </citation>
    <scope>NUCLEOTIDE SEQUENCE [LARGE SCALE GENOMIC DNA]</scope>
</reference>
<dbReference type="AlphaFoldDB" id="A0A8B8M4D2"/>
<keyword evidence="1" id="KW-1133">Transmembrane helix</keyword>
<gene>
    <name evidence="4" type="primary">LOC113870183</name>
</gene>
<dbReference type="PANTHER" id="PTHR33698:SF1">
    <property type="entry name" value="NUCLEAR TRANSPORT FACTOR 2 (NTF2) FAMILY PROTEIN"/>
    <property type="match status" value="1"/>
</dbReference>
<proteinExistence type="predicted"/>
<dbReference type="Pfam" id="PF12680">
    <property type="entry name" value="SnoaL_2"/>
    <property type="match status" value="1"/>
</dbReference>
<reference evidence="4" key="2">
    <citation type="submission" date="2025-08" db="UniProtKB">
        <authorList>
            <consortium name="RefSeq"/>
        </authorList>
    </citation>
    <scope>IDENTIFICATION</scope>
    <source>
        <tissue evidence="4">Young leaves</tissue>
    </source>
</reference>
<sequence>MDALVKFPTIASCNWQGMNPNITKKLTIRFSPSKRKCNLHTHTHKMETQRLSMKKNVLKKYWDRHRISAITSKGDHNSLSPTEIVDEFYTCINEKELRHLREYISEDACFDDYTFTAPFQGKTEVMRFLEQLTDGMGRNVKFRVRRVYEGDDLHAAANWHLEWKEKQIPFTRGCSFFKLSKEGENIIILRAEVIIESPIKPGSIVLTLLKNLTSLFDDFPKATEWFLRSPHVILTWILKIHNIFVAPLINPLLDGYIKLWSVFVRLLTYAINIVIFISKIFFK</sequence>
<organism evidence="3 4">
    <name type="scientific">Abrus precatorius</name>
    <name type="common">Indian licorice</name>
    <name type="synonym">Glycine abrus</name>
    <dbReference type="NCBI Taxonomy" id="3816"/>
    <lineage>
        <taxon>Eukaryota</taxon>
        <taxon>Viridiplantae</taxon>
        <taxon>Streptophyta</taxon>
        <taxon>Embryophyta</taxon>
        <taxon>Tracheophyta</taxon>
        <taxon>Spermatophyta</taxon>
        <taxon>Magnoliopsida</taxon>
        <taxon>eudicotyledons</taxon>
        <taxon>Gunneridae</taxon>
        <taxon>Pentapetalae</taxon>
        <taxon>rosids</taxon>
        <taxon>fabids</taxon>
        <taxon>Fabales</taxon>
        <taxon>Fabaceae</taxon>
        <taxon>Papilionoideae</taxon>
        <taxon>50 kb inversion clade</taxon>
        <taxon>NPAAA clade</taxon>
        <taxon>indigoferoid/millettioid clade</taxon>
        <taxon>Abreae</taxon>
        <taxon>Abrus</taxon>
    </lineage>
</organism>
<accession>A0A8B8M4D2</accession>
<evidence type="ECO:0000313" key="3">
    <source>
        <dbReference type="Proteomes" id="UP000694853"/>
    </source>
</evidence>
<evidence type="ECO:0000256" key="1">
    <source>
        <dbReference type="SAM" id="Phobius"/>
    </source>
</evidence>
<dbReference type="InterPro" id="IPR037401">
    <property type="entry name" value="SnoaL-like"/>
</dbReference>
<dbReference type="KEGG" id="aprc:113870183"/>
<protein>
    <submittedName>
        <fullName evidence="4">Uncharacterized protein LOC113870183</fullName>
    </submittedName>
</protein>
<keyword evidence="1" id="KW-0472">Membrane</keyword>
<dbReference type="GeneID" id="113870183"/>
<evidence type="ECO:0000259" key="2">
    <source>
        <dbReference type="Pfam" id="PF12680"/>
    </source>
</evidence>
<keyword evidence="3" id="KW-1185">Reference proteome</keyword>
<name>A0A8B8M4D2_ABRPR</name>
<feature type="domain" description="SnoaL-like" evidence="2">
    <location>
        <begin position="85"/>
        <end position="183"/>
    </location>
</feature>